<organism evidence="2">
    <name type="scientific">Guillardia theta (strain CCMP2712)</name>
    <name type="common">Cryptophyte</name>
    <dbReference type="NCBI Taxonomy" id="905079"/>
    <lineage>
        <taxon>Eukaryota</taxon>
        <taxon>Cryptophyceae</taxon>
        <taxon>Pyrenomonadales</taxon>
        <taxon>Geminigeraceae</taxon>
        <taxon>Guillardia</taxon>
    </lineage>
</organism>
<feature type="region of interest" description="Disordered" evidence="1">
    <location>
        <begin position="53"/>
        <end position="148"/>
    </location>
</feature>
<gene>
    <name evidence="2" type="ORF">GUITHDRAFT_150112</name>
</gene>
<evidence type="ECO:0000313" key="2">
    <source>
        <dbReference type="EMBL" id="EKX53975.1"/>
    </source>
</evidence>
<dbReference type="EMBL" id="JH992968">
    <property type="protein sequence ID" value="EKX53975.1"/>
    <property type="molecule type" value="Genomic_DNA"/>
</dbReference>
<accession>L1K0K1</accession>
<dbReference type="PaxDb" id="55529-EKX53975"/>
<dbReference type="Proteomes" id="UP000011087">
    <property type="component" value="Unassembled WGS sequence"/>
</dbReference>
<protein>
    <submittedName>
        <fullName evidence="2 3">Uncharacterized protein</fullName>
    </submittedName>
</protein>
<evidence type="ECO:0000256" key="1">
    <source>
        <dbReference type="SAM" id="MobiDB-lite"/>
    </source>
</evidence>
<dbReference type="RefSeq" id="XP_005840955.1">
    <property type="nucleotide sequence ID" value="XM_005840898.1"/>
</dbReference>
<evidence type="ECO:0000313" key="4">
    <source>
        <dbReference type="Proteomes" id="UP000011087"/>
    </source>
</evidence>
<reference evidence="2 4" key="1">
    <citation type="journal article" date="2012" name="Nature">
        <title>Algal genomes reveal evolutionary mosaicism and the fate of nucleomorphs.</title>
        <authorList>
            <consortium name="DOE Joint Genome Institute"/>
            <person name="Curtis B.A."/>
            <person name="Tanifuji G."/>
            <person name="Burki F."/>
            <person name="Gruber A."/>
            <person name="Irimia M."/>
            <person name="Maruyama S."/>
            <person name="Arias M.C."/>
            <person name="Ball S.G."/>
            <person name="Gile G.H."/>
            <person name="Hirakawa Y."/>
            <person name="Hopkins J.F."/>
            <person name="Kuo A."/>
            <person name="Rensing S.A."/>
            <person name="Schmutz J."/>
            <person name="Symeonidi A."/>
            <person name="Elias M."/>
            <person name="Eveleigh R.J."/>
            <person name="Herman E.K."/>
            <person name="Klute M.J."/>
            <person name="Nakayama T."/>
            <person name="Obornik M."/>
            <person name="Reyes-Prieto A."/>
            <person name="Armbrust E.V."/>
            <person name="Aves S.J."/>
            <person name="Beiko R.G."/>
            <person name="Coutinho P."/>
            <person name="Dacks J.B."/>
            <person name="Durnford D.G."/>
            <person name="Fast N.M."/>
            <person name="Green B.R."/>
            <person name="Grisdale C.J."/>
            <person name="Hempel F."/>
            <person name="Henrissat B."/>
            <person name="Hoppner M.P."/>
            <person name="Ishida K."/>
            <person name="Kim E."/>
            <person name="Koreny L."/>
            <person name="Kroth P.G."/>
            <person name="Liu Y."/>
            <person name="Malik S.B."/>
            <person name="Maier U.G."/>
            <person name="McRose D."/>
            <person name="Mock T."/>
            <person name="Neilson J.A."/>
            <person name="Onodera N.T."/>
            <person name="Poole A.M."/>
            <person name="Pritham E.J."/>
            <person name="Richards T.A."/>
            <person name="Rocap G."/>
            <person name="Roy S.W."/>
            <person name="Sarai C."/>
            <person name="Schaack S."/>
            <person name="Shirato S."/>
            <person name="Slamovits C.H."/>
            <person name="Spencer D.F."/>
            <person name="Suzuki S."/>
            <person name="Worden A.Z."/>
            <person name="Zauner S."/>
            <person name="Barry K."/>
            <person name="Bell C."/>
            <person name="Bharti A.K."/>
            <person name="Crow J.A."/>
            <person name="Grimwood J."/>
            <person name="Kramer R."/>
            <person name="Lindquist E."/>
            <person name="Lucas S."/>
            <person name="Salamov A."/>
            <person name="McFadden G.I."/>
            <person name="Lane C.E."/>
            <person name="Keeling P.J."/>
            <person name="Gray M.W."/>
            <person name="Grigoriev I.V."/>
            <person name="Archibald J.M."/>
        </authorList>
    </citation>
    <scope>NUCLEOTIDE SEQUENCE</scope>
    <source>
        <strain evidence="2 4">CCMP2712</strain>
    </source>
</reference>
<feature type="compositionally biased region" description="Basic and acidic residues" evidence="1">
    <location>
        <begin position="133"/>
        <end position="148"/>
    </location>
</feature>
<keyword evidence="4" id="KW-1185">Reference proteome</keyword>
<name>L1K0K1_GUITC</name>
<dbReference type="KEGG" id="gtt:GUITHDRAFT_150112"/>
<reference evidence="4" key="2">
    <citation type="submission" date="2012-11" db="EMBL/GenBank/DDBJ databases">
        <authorList>
            <person name="Kuo A."/>
            <person name="Curtis B.A."/>
            <person name="Tanifuji G."/>
            <person name="Burki F."/>
            <person name="Gruber A."/>
            <person name="Irimia M."/>
            <person name="Maruyama S."/>
            <person name="Arias M.C."/>
            <person name="Ball S.G."/>
            <person name="Gile G.H."/>
            <person name="Hirakawa Y."/>
            <person name="Hopkins J.F."/>
            <person name="Rensing S.A."/>
            <person name="Schmutz J."/>
            <person name="Symeonidi A."/>
            <person name="Elias M."/>
            <person name="Eveleigh R.J."/>
            <person name="Herman E.K."/>
            <person name="Klute M.J."/>
            <person name="Nakayama T."/>
            <person name="Obornik M."/>
            <person name="Reyes-Prieto A."/>
            <person name="Armbrust E.V."/>
            <person name="Aves S.J."/>
            <person name="Beiko R.G."/>
            <person name="Coutinho P."/>
            <person name="Dacks J.B."/>
            <person name="Durnford D.G."/>
            <person name="Fast N.M."/>
            <person name="Green B.R."/>
            <person name="Grisdale C."/>
            <person name="Hempe F."/>
            <person name="Henrissat B."/>
            <person name="Hoppner M.P."/>
            <person name="Ishida K.-I."/>
            <person name="Kim E."/>
            <person name="Koreny L."/>
            <person name="Kroth P.G."/>
            <person name="Liu Y."/>
            <person name="Malik S.-B."/>
            <person name="Maier U.G."/>
            <person name="McRose D."/>
            <person name="Mock T."/>
            <person name="Neilson J.A."/>
            <person name="Onodera N.T."/>
            <person name="Poole A.M."/>
            <person name="Pritham E.J."/>
            <person name="Richards T.A."/>
            <person name="Rocap G."/>
            <person name="Roy S.W."/>
            <person name="Sarai C."/>
            <person name="Schaack S."/>
            <person name="Shirato S."/>
            <person name="Slamovits C.H."/>
            <person name="Spencer D.F."/>
            <person name="Suzuki S."/>
            <person name="Worden A.Z."/>
            <person name="Zauner S."/>
            <person name="Barry K."/>
            <person name="Bell C."/>
            <person name="Bharti A.K."/>
            <person name="Crow J.A."/>
            <person name="Grimwood J."/>
            <person name="Kramer R."/>
            <person name="Lindquist E."/>
            <person name="Lucas S."/>
            <person name="Salamov A."/>
            <person name="McFadden G.I."/>
            <person name="Lane C.E."/>
            <person name="Keeling P.J."/>
            <person name="Gray M.W."/>
            <person name="Grigoriev I.V."/>
            <person name="Archibald J.M."/>
        </authorList>
    </citation>
    <scope>NUCLEOTIDE SEQUENCE</scope>
    <source>
        <strain evidence="4">CCMP2712</strain>
    </source>
</reference>
<dbReference type="AlphaFoldDB" id="L1K0K1"/>
<dbReference type="HOGENOM" id="CLU_1763725_0_0_1"/>
<feature type="compositionally biased region" description="Low complexity" evidence="1">
    <location>
        <begin position="55"/>
        <end position="64"/>
    </location>
</feature>
<feature type="non-terminal residue" evidence="2">
    <location>
        <position position="1"/>
    </location>
</feature>
<dbReference type="GeneID" id="17310944"/>
<feature type="compositionally biased region" description="Acidic residues" evidence="1">
    <location>
        <begin position="65"/>
        <end position="102"/>
    </location>
</feature>
<feature type="compositionally biased region" description="Acidic residues" evidence="1">
    <location>
        <begin position="119"/>
        <end position="132"/>
    </location>
</feature>
<sequence length="148" mass="16571">MKAAVHLPTGETVASLEGLMPVQGRCPCCNEMYTWGQVLRMIADRDRELLRRARAPGSSAATSPAEEEEEEDALLTGDDQQEMSDEENDEHISDAFEEEFEIFDLTSPPQARAALASEQGEEGVEREGEENEEEKKRGERKEEEVVDL</sequence>
<evidence type="ECO:0000313" key="3">
    <source>
        <dbReference type="EnsemblProtists" id="EKX53975"/>
    </source>
</evidence>
<dbReference type="EnsemblProtists" id="EKX53975">
    <property type="protein sequence ID" value="EKX53975"/>
    <property type="gene ID" value="GUITHDRAFT_150112"/>
</dbReference>
<reference evidence="3" key="3">
    <citation type="submission" date="2015-06" db="UniProtKB">
        <authorList>
            <consortium name="EnsemblProtists"/>
        </authorList>
    </citation>
    <scope>IDENTIFICATION</scope>
</reference>
<proteinExistence type="predicted"/>